<protein>
    <submittedName>
        <fullName evidence="1">Uncharacterized protein</fullName>
    </submittedName>
</protein>
<evidence type="ECO:0000313" key="2">
    <source>
        <dbReference type="Proteomes" id="UP000055035"/>
    </source>
</evidence>
<organism evidence="1 2">
    <name type="scientific">Legionella jordanis</name>
    <dbReference type="NCBI Taxonomy" id="456"/>
    <lineage>
        <taxon>Bacteria</taxon>
        <taxon>Pseudomonadati</taxon>
        <taxon>Pseudomonadota</taxon>
        <taxon>Gammaproteobacteria</taxon>
        <taxon>Legionellales</taxon>
        <taxon>Legionellaceae</taxon>
        <taxon>Legionella</taxon>
    </lineage>
</organism>
<proteinExistence type="predicted"/>
<keyword evidence="2" id="KW-1185">Reference proteome</keyword>
<dbReference type="RefSeq" id="WP_058469651.1">
    <property type="nucleotide sequence ID" value="NZ_CAAAIC010000014.1"/>
</dbReference>
<dbReference type="PATRIC" id="fig|456.5.peg.62"/>
<dbReference type="AlphaFoldDB" id="A0A0W0VG33"/>
<evidence type="ECO:0000313" key="1">
    <source>
        <dbReference type="EMBL" id="KTD19088.1"/>
    </source>
</evidence>
<sequence>MHSKNEIQKNLIEKVNEKEKRNKGIRPLQGLFHSNTRKQVHRKYYPFASYTSNFYLPKRIERDLLTRILANLQKVNFISTLNHVTNQAYIDLMLDSSFFSRKYLVEKNMLYIGSALNASTEPADYDSICFGIDDVDSLAIQNADLRYPPIRIFIDFRKFLQLKTFMPGQVFVKEHDLLWSSKPDSQEVRKTDSLAKDHKVFAAFDIPDEFSDGIKIGKINLKIYRNACGIKFMIDEKKYVLHYTYNGKYLEPYQQSPTEEEQLFFNIQEDVIEADYGQTIFYGQPGNVEKFFVMQFFRHLEKLPKLMDLICQELNQVRDEEMISIFNLIGKKLSAGAEFNFQRAVNIPIEAITEIHFISNFNISEKNKNFYAKYYSCNLIFSIPEIQTKSIKILDLIDCVQNDKRIELQEIEATFKPLFKSYKLVEYLLNFSIEGSDTHQYLLTKFTEILSFEERNRLLDREPVSNIADRIGLIMGNRTNC</sequence>
<name>A0A0W0VG33_9GAMM</name>
<comment type="caution">
    <text evidence="1">The sequence shown here is derived from an EMBL/GenBank/DDBJ whole genome shotgun (WGS) entry which is preliminary data.</text>
</comment>
<dbReference type="Proteomes" id="UP000055035">
    <property type="component" value="Unassembled WGS sequence"/>
</dbReference>
<gene>
    <name evidence="1" type="ORF">Ljor_0054</name>
</gene>
<dbReference type="OrthoDB" id="9942827at2"/>
<dbReference type="EMBL" id="LNYJ01000002">
    <property type="protein sequence ID" value="KTD19088.1"/>
    <property type="molecule type" value="Genomic_DNA"/>
</dbReference>
<reference evidence="1 2" key="1">
    <citation type="submission" date="2015-11" db="EMBL/GenBank/DDBJ databases">
        <title>Genomic analysis of 38 Legionella species identifies large and diverse effector repertoires.</title>
        <authorList>
            <person name="Burstein D."/>
            <person name="Amaro F."/>
            <person name="Zusman T."/>
            <person name="Lifshitz Z."/>
            <person name="Cohen O."/>
            <person name="Gilbert J.A."/>
            <person name="Pupko T."/>
            <person name="Shuman H.A."/>
            <person name="Segal G."/>
        </authorList>
    </citation>
    <scope>NUCLEOTIDE SEQUENCE [LARGE SCALE GENOMIC DNA]</scope>
    <source>
        <strain evidence="1 2">BL-540</strain>
    </source>
</reference>
<accession>A0A0W0VG33</accession>